<organism evidence="1 2">
    <name type="scientific">Streptomyces niphimycinicus</name>
    <dbReference type="NCBI Taxonomy" id="2842201"/>
    <lineage>
        <taxon>Bacteria</taxon>
        <taxon>Bacillati</taxon>
        <taxon>Actinomycetota</taxon>
        <taxon>Actinomycetes</taxon>
        <taxon>Kitasatosporales</taxon>
        <taxon>Streptomycetaceae</taxon>
        <taxon>Streptomyces</taxon>
    </lineage>
</organism>
<evidence type="ECO:0000313" key="1">
    <source>
        <dbReference type="EMBL" id="MBU3865536.1"/>
    </source>
</evidence>
<dbReference type="RefSeq" id="WP_216342604.1">
    <property type="nucleotide sequence ID" value="NZ_JAHLEM010000162.1"/>
</dbReference>
<accession>A0ABS6CF57</accession>
<sequence>MAADSGSNLAAQVFALAKDLAKVEQTVEQLGERGDQVHEALAALDLNPVQEAIDHLEERTAGLQEDVGSLDSVQEGLTALTRSVAQIRKDLDTLAAGMEDEKLALWDWTAMDQEQAKEAWDVLITWVRNVLAREYGWVGPPNGVFAAGGYQIPGSPQTPPRIPPCWYRHREAVWELSWLCQEWHKLYKTSYGTPSKAGDWYDRYARGVKQRLVAALDKCRNGHVDDSWLTDPNHPEAPRGIDDDEALSHWLSWDFSQRKPAPAPGPVEART</sequence>
<dbReference type="EMBL" id="JAHLEM010000162">
    <property type="protein sequence ID" value="MBU3865536.1"/>
    <property type="molecule type" value="Genomic_DNA"/>
</dbReference>
<evidence type="ECO:0000313" key="2">
    <source>
        <dbReference type="Proteomes" id="UP000720508"/>
    </source>
</evidence>
<comment type="caution">
    <text evidence="1">The sequence shown here is derived from an EMBL/GenBank/DDBJ whole genome shotgun (WGS) entry which is preliminary data.</text>
</comment>
<proteinExistence type="predicted"/>
<name>A0ABS6CF57_9ACTN</name>
<keyword evidence="2" id="KW-1185">Reference proteome</keyword>
<reference evidence="1 2" key="1">
    <citation type="submission" date="2021-06" db="EMBL/GenBank/DDBJ databases">
        <authorList>
            <person name="Pan X."/>
        </authorList>
    </citation>
    <scope>NUCLEOTIDE SEQUENCE [LARGE SCALE GENOMIC DNA]</scope>
    <source>
        <strain evidence="1 2">4503</strain>
    </source>
</reference>
<gene>
    <name evidence="1" type="ORF">KN815_16060</name>
</gene>
<protein>
    <submittedName>
        <fullName evidence="1">Uncharacterized protein</fullName>
    </submittedName>
</protein>
<dbReference type="Proteomes" id="UP000720508">
    <property type="component" value="Unassembled WGS sequence"/>
</dbReference>